<sequence length="201" mass="22928">METKVSKVDHVKELIAGKNWKGLVTFCELHELDVACGQSVTETPFYTIHLFAYLLINDLDNARFLWKRTKKSNLNDREFDAAWAVGREMWNRNHTGFYNALGSFQWTEPNNTLATSLADEFRGRTLELIAKAFSTITAKQAATFLGLTAQQTLEHTNRLGWTYDESGDLLTVKASALTKDQSSNIERLSQLTEYFTYLESQ</sequence>
<name>A0A2P6NCG6_9EUKA</name>
<dbReference type="PANTHER" id="PTHR13339:SF0">
    <property type="entry name" value="COP9 SIGNALOSOME COMPLEX SUBUNIT 8"/>
    <property type="match status" value="1"/>
</dbReference>
<evidence type="ECO:0000313" key="7">
    <source>
        <dbReference type="EMBL" id="PRP81647.1"/>
    </source>
</evidence>
<protein>
    <submittedName>
        <fullName evidence="7">COP9 signalosome complex subunit 8</fullName>
    </submittedName>
</protein>
<keyword evidence="8" id="KW-1185">Reference proteome</keyword>
<keyword evidence="3" id="KW-0963">Cytoplasm</keyword>
<dbReference type="InterPro" id="IPR033205">
    <property type="entry name" value="COP9_CSN8"/>
</dbReference>
<evidence type="ECO:0000313" key="8">
    <source>
        <dbReference type="Proteomes" id="UP000241769"/>
    </source>
</evidence>
<keyword evidence="5" id="KW-0539">Nucleus</keyword>
<dbReference type="GO" id="GO:0010387">
    <property type="term" value="P:COP9 signalosome assembly"/>
    <property type="evidence" value="ECO:0007669"/>
    <property type="project" value="InterPro"/>
</dbReference>
<evidence type="ECO:0000259" key="6">
    <source>
        <dbReference type="Pfam" id="PF10075"/>
    </source>
</evidence>
<dbReference type="OrthoDB" id="5351233at2759"/>
<gene>
    <name evidence="7" type="ORF">PROFUN_01154</name>
</gene>
<dbReference type="STRING" id="1890364.A0A2P6NCG6"/>
<evidence type="ECO:0000256" key="4">
    <source>
        <dbReference type="ARBA" id="ARBA00022790"/>
    </source>
</evidence>
<dbReference type="GO" id="GO:0008180">
    <property type="term" value="C:COP9 signalosome"/>
    <property type="evidence" value="ECO:0007669"/>
    <property type="project" value="UniProtKB-KW"/>
</dbReference>
<dbReference type="EMBL" id="MDYQ01000121">
    <property type="protein sequence ID" value="PRP81647.1"/>
    <property type="molecule type" value="Genomic_DNA"/>
</dbReference>
<dbReference type="FunCoup" id="A0A2P6NCG6">
    <property type="interactions" value="438"/>
</dbReference>
<dbReference type="Gene3D" id="1.25.40.990">
    <property type="match status" value="1"/>
</dbReference>
<dbReference type="GO" id="GO:0005737">
    <property type="term" value="C:cytoplasm"/>
    <property type="evidence" value="ECO:0007669"/>
    <property type="project" value="UniProtKB-SubCell"/>
</dbReference>
<keyword evidence="4" id="KW-0736">Signalosome</keyword>
<comment type="caution">
    <text evidence="7">The sequence shown here is derived from an EMBL/GenBank/DDBJ whole genome shotgun (WGS) entry which is preliminary data.</text>
</comment>
<accession>A0A2P6NCG6</accession>
<evidence type="ECO:0000256" key="2">
    <source>
        <dbReference type="ARBA" id="ARBA00004496"/>
    </source>
</evidence>
<proteinExistence type="predicted"/>
<dbReference type="GO" id="GO:0000338">
    <property type="term" value="P:protein deneddylation"/>
    <property type="evidence" value="ECO:0007669"/>
    <property type="project" value="InterPro"/>
</dbReference>
<comment type="subcellular location">
    <subcellularLocation>
        <location evidence="2">Cytoplasm</location>
    </subcellularLocation>
    <subcellularLocation>
        <location evidence="1">Nucleus</location>
    </subcellularLocation>
</comment>
<dbReference type="Pfam" id="PF10075">
    <property type="entry name" value="CSN8_PSD8_EIF3K"/>
    <property type="match status" value="1"/>
</dbReference>
<feature type="domain" description="CSN8/PSMD8/EIF3K" evidence="6">
    <location>
        <begin position="42"/>
        <end position="173"/>
    </location>
</feature>
<dbReference type="Proteomes" id="UP000241769">
    <property type="component" value="Unassembled WGS sequence"/>
</dbReference>
<evidence type="ECO:0000256" key="3">
    <source>
        <dbReference type="ARBA" id="ARBA00022490"/>
    </source>
</evidence>
<evidence type="ECO:0000256" key="5">
    <source>
        <dbReference type="ARBA" id="ARBA00023242"/>
    </source>
</evidence>
<dbReference type="InParanoid" id="A0A2P6NCG6"/>
<evidence type="ECO:0000256" key="1">
    <source>
        <dbReference type="ARBA" id="ARBA00004123"/>
    </source>
</evidence>
<reference evidence="7 8" key="1">
    <citation type="journal article" date="2018" name="Genome Biol. Evol.">
        <title>Multiple Roots of Fruiting Body Formation in Amoebozoa.</title>
        <authorList>
            <person name="Hillmann F."/>
            <person name="Forbes G."/>
            <person name="Novohradska S."/>
            <person name="Ferling I."/>
            <person name="Riege K."/>
            <person name="Groth M."/>
            <person name="Westermann M."/>
            <person name="Marz M."/>
            <person name="Spaller T."/>
            <person name="Winckler T."/>
            <person name="Schaap P."/>
            <person name="Glockner G."/>
        </authorList>
    </citation>
    <scope>NUCLEOTIDE SEQUENCE [LARGE SCALE GENOMIC DNA]</scope>
    <source>
        <strain evidence="7 8">Jena</strain>
    </source>
</reference>
<dbReference type="InterPro" id="IPR033464">
    <property type="entry name" value="CSN8_PSD8_EIF3K"/>
</dbReference>
<dbReference type="PANTHER" id="PTHR13339">
    <property type="entry name" value="COP9 SIGNALOSOME COMPLEX SUBUNIT 8"/>
    <property type="match status" value="1"/>
</dbReference>
<organism evidence="7 8">
    <name type="scientific">Planoprotostelium fungivorum</name>
    <dbReference type="NCBI Taxonomy" id="1890364"/>
    <lineage>
        <taxon>Eukaryota</taxon>
        <taxon>Amoebozoa</taxon>
        <taxon>Evosea</taxon>
        <taxon>Variosea</taxon>
        <taxon>Cavosteliida</taxon>
        <taxon>Cavosteliaceae</taxon>
        <taxon>Planoprotostelium</taxon>
    </lineage>
</organism>
<dbReference type="AlphaFoldDB" id="A0A2P6NCG6"/>